<reference evidence="2 3" key="1">
    <citation type="submission" date="2024-06" db="EMBL/GenBank/DDBJ databases">
        <title>Genomic Encyclopedia of Type Strains, Phase IV (KMG-IV): sequencing the most valuable type-strain genomes for metagenomic binning, comparative biology and taxonomic classification.</title>
        <authorList>
            <person name="Goeker M."/>
        </authorList>
    </citation>
    <scope>NUCLEOTIDE SEQUENCE [LARGE SCALE GENOMIC DNA]</scope>
    <source>
        <strain evidence="2 3">DSM 29388</strain>
    </source>
</reference>
<accession>A0ABV2LWB3</accession>
<gene>
    <name evidence="2" type="ORF">ABID46_002430</name>
</gene>
<dbReference type="PANTHER" id="PTHR43201">
    <property type="entry name" value="ACYL-COA SYNTHETASE"/>
    <property type="match status" value="1"/>
</dbReference>
<name>A0ABV2LWB3_9FLAO</name>
<evidence type="ECO:0000313" key="2">
    <source>
        <dbReference type="EMBL" id="MET3732839.1"/>
    </source>
</evidence>
<protein>
    <submittedName>
        <fullName evidence="2">O-succinylbenzoic acid--CoA ligase</fullName>
        <ecNumber evidence="2">6.2.1.26</ecNumber>
    </submittedName>
</protein>
<sequence length="332" mass="37251">MKLLDFSTGNLEELNPQSDWELAISNFLKDWHSSSENIASQTSGSTGEPKTIQLPKSAMKMSAELTGEFFDLKKGDSALLCLPVGFIAGKMMLVRAIQLGLKLYCVEPKSKIDLNEFPEMDFVPMTPMQVENSLNSLLKIKCLLIGGAPLSNSLREKLLQLPTQSYESYGMTETITHIALKKINQDDFHVLKGVGISQDSRDCLVIQTPYFEEKIITNDVVEIRSNTTFKWLGRADNVINSGGIKLFPEKIEDKLKPYISQDFIISSIPNKLLGEELILIIEGNQPIEIDFNSLNLPKFEIPKKQFHLAEFSRTEAGKLKRAAIREAILNQI</sequence>
<dbReference type="Gene3D" id="3.30.300.30">
    <property type="match status" value="1"/>
</dbReference>
<dbReference type="EMBL" id="JBEPMO010000020">
    <property type="protein sequence ID" value="MET3732839.1"/>
    <property type="molecule type" value="Genomic_DNA"/>
</dbReference>
<dbReference type="InterPro" id="IPR000873">
    <property type="entry name" value="AMP-dep_synth/lig_dom"/>
</dbReference>
<keyword evidence="2" id="KW-0436">Ligase</keyword>
<keyword evidence="3" id="KW-1185">Reference proteome</keyword>
<dbReference type="SUPFAM" id="SSF56801">
    <property type="entry name" value="Acetyl-CoA synthetase-like"/>
    <property type="match status" value="1"/>
</dbReference>
<proteinExistence type="predicted"/>
<dbReference type="RefSeq" id="WP_354510443.1">
    <property type="nucleotide sequence ID" value="NZ_JBEPMO010000020.1"/>
</dbReference>
<organism evidence="2 3">
    <name type="scientific">Moheibacter stercoris</name>
    <dbReference type="NCBI Taxonomy" id="1628251"/>
    <lineage>
        <taxon>Bacteria</taxon>
        <taxon>Pseudomonadati</taxon>
        <taxon>Bacteroidota</taxon>
        <taxon>Flavobacteriia</taxon>
        <taxon>Flavobacteriales</taxon>
        <taxon>Weeksellaceae</taxon>
        <taxon>Moheibacter</taxon>
    </lineage>
</organism>
<dbReference type="EC" id="6.2.1.26" evidence="2"/>
<feature type="domain" description="AMP-dependent synthetase/ligase" evidence="1">
    <location>
        <begin position="42"/>
        <end position="195"/>
    </location>
</feature>
<dbReference type="InterPro" id="IPR045851">
    <property type="entry name" value="AMP-bd_C_sf"/>
</dbReference>
<evidence type="ECO:0000259" key="1">
    <source>
        <dbReference type="Pfam" id="PF00501"/>
    </source>
</evidence>
<evidence type="ECO:0000313" key="3">
    <source>
        <dbReference type="Proteomes" id="UP001549146"/>
    </source>
</evidence>
<dbReference type="GO" id="GO:0008756">
    <property type="term" value="F:o-succinylbenzoate-CoA ligase activity"/>
    <property type="evidence" value="ECO:0007669"/>
    <property type="project" value="UniProtKB-EC"/>
</dbReference>
<dbReference type="Gene3D" id="3.40.50.12780">
    <property type="entry name" value="N-terminal domain of ligase-like"/>
    <property type="match status" value="1"/>
</dbReference>
<dbReference type="PANTHER" id="PTHR43201:SF32">
    <property type="entry name" value="2-SUCCINYLBENZOATE--COA LIGASE, CHLOROPLASTIC_PEROXISOMAL"/>
    <property type="match status" value="1"/>
</dbReference>
<comment type="caution">
    <text evidence="2">The sequence shown here is derived from an EMBL/GenBank/DDBJ whole genome shotgun (WGS) entry which is preliminary data.</text>
</comment>
<dbReference type="Pfam" id="PF00501">
    <property type="entry name" value="AMP-binding"/>
    <property type="match status" value="1"/>
</dbReference>
<dbReference type="Proteomes" id="UP001549146">
    <property type="component" value="Unassembled WGS sequence"/>
</dbReference>
<dbReference type="InterPro" id="IPR042099">
    <property type="entry name" value="ANL_N_sf"/>
</dbReference>